<dbReference type="UniPathway" id="UPA00588">
    <property type="reaction ID" value="UER00649"/>
</dbReference>
<feature type="binding site" evidence="6">
    <location>
        <position position="32"/>
    </location>
    <ligand>
        <name>AMP</name>
        <dbReference type="ChEBI" id="CHEBI:456215"/>
    </ligand>
</feature>
<evidence type="ECO:0000313" key="10">
    <source>
        <dbReference type="EMBL" id="AGM25831.1"/>
    </source>
</evidence>
<dbReference type="GO" id="GO:0005737">
    <property type="term" value="C:cytoplasm"/>
    <property type="evidence" value="ECO:0007669"/>
    <property type="project" value="UniProtKB-SubCell"/>
</dbReference>
<dbReference type="HOGENOM" id="CLU_032354_1_2_14"/>
<dbReference type="KEGG" id="ssyr:SSYRP_v1c02350"/>
<dbReference type="PROSITE" id="PS00113">
    <property type="entry name" value="ADENYLATE_KINASE"/>
    <property type="match status" value="1"/>
</dbReference>
<keyword evidence="11" id="KW-1185">Reference proteome</keyword>
<keyword evidence="1 6" id="KW-0808">Transferase</keyword>
<dbReference type="EC" id="2.7.4.3" evidence="6 8"/>
<dbReference type="PRINTS" id="PR00094">
    <property type="entry name" value="ADENYLTKNASE"/>
</dbReference>
<feature type="binding site" evidence="6">
    <location>
        <position position="170"/>
    </location>
    <ligand>
        <name>AMP</name>
        <dbReference type="ChEBI" id="CHEBI:456215"/>
    </ligand>
</feature>
<dbReference type="InterPro" id="IPR000850">
    <property type="entry name" value="Adenylat/UMP-CMP_kin"/>
</dbReference>
<feature type="binding site" evidence="6">
    <location>
        <position position="126"/>
    </location>
    <ligand>
        <name>ATP</name>
        <dbReference type="ChEBI" id="CHEBI:30616"/>
    </ligand>
</feature>
<feature type="region of interest" description="NMP" evidence="6">
    <location>
        <begin position="31"/>
        <end position="60"/>
    </location>
</feature>
<dbReference type="GO" id="GO:0044209">
    <property type="term" value="P:AMP salvage"/>
    <property type="evidence" value="ECO:0007669"/>
    <property type="project" value="UniProtKB-UniRule"/>
</dbReference>
<feature type="binding site" evidence="6">
    <location>
        <begin position="84"/>
        <end position="87"/>
    </location>
    <ligand>
        <name>AMP</name>
        <dbReference type="ChEBI" id="CHEBI:456215"/>
    </ligand>
</feature>
<evidence type="ECO:0000256" key="7">
    <source>
        <dbReference type="RuleBase" id="RU003330"/>
    </source>
</evidence>
<comment type="pathway">
    <text evidence="6">Purine metabolism; AMP biosynthesis via salvage pathway; AMP from ADP: step 1/1.</text>
</comment>
<comment type="domain">
    <text evidence="6">Consists of three domains, a large central CORE domain and two small peripheral domains, NMPbind and LID, which undergo movements during catalysis. The LID domain closes over the site of phosphoryl transfer upon ATP binding. Assembling and dissambling the active center during each catalytic cycle provides an effective means to prevent ATP hydrolysis. Some bacteria have evolved a zinc-coordinating structure that stabilizes the LID domain.</text>
</comment>
<dbReference type="STRING" id="1276229.SSYRP_v1c02350"/>
<feature type="binding site" evidence="6">
    <location>
        <position position="198"/>
    </location>
    <ligand>
        <name>ATP</name>
        <dbReference type="ChEBI" id="CHEBI:30616"/>
    </ligand>
</feature>
<dbReference type="SUPFAM" id="SSF52540">
    <property type="entry name" value="P-loop containing nucleoside triphosphate hydrolases"/>
    <property type="match status" value="1"/>
</dbReference>
<keyword evidence="4 6" id="KW-0418">Kinase</keyword>
<dbReference type="InterPro" id="IPR027417">
    <property type="entry name" value="P-loop_NTPase"/>
</dbReference>
<sequence>MKNIILLGAPGSGKGTQSEHLIQEYGFHHLSTGDIIRKNIHDNTEYGQLCKKYSEEGKLVPDDIMIAMVEDHLKNLQGSIIWDGFPRTINQAQKLDQLLAKLGRKINHTLYFEIDESKLIARITGRRICPKCGKTYHLTALPPKQEGLCDLDGSALIQRADDSVDKITVRLAAYHKDTAPLVDYYLHQQNLTVIDADMTGHAVWDQIVAVLK</sequence>
<dbReference type="GO" id="GO:0005524">
    <property type="term" value="F:ATP binding"/>
    <property type="evidence" value="ECO:0007669"/>
    <property type="project" value="UniProtKB-UniRule"/>
</dbReference>
<dbReference type="PATRIC" id="fig|1276229.3.peg.235"/>
<keyword evidence="5 6" id="KW-0067">ATP-binding</keyword>
<dbReference type="FunFam" id="3.40.50.300:FF:000106">
    <property type="entry name" value="Adenylate kinase mitochondrial"/>
    <property type="match status" value="1"/>
</dbReference>
<comment type="similarity">
    <text evidence="6 7">Belongs to the adenylate kinase family.</text>
</comment>
<dbReference type="EMBL" id="CP005078">
    <property type="protein sequence ID" value="AGM25831.1"/>
    <property type="molecule type" value="Genomic_DNA"/>
</dbReference>
<reference evidence="10 11" key="1">
    <citation type="journal article" date="2013" name="Genome Biol. Evol.">
        <title>Complete genomes of two dipteran-associated spiroplasmas provided insights into the origin, dynamics, and impacts of viral invasion in spiroplasma.</title>
        <authorList>
            <person name="Ku C."/>
            <person name="Lo W.S."/>
            <person name="Chen L.L."/>
            <person name="Kuo C.H."/>
        </authorList>
    </citation>
    <scope>NUCLEOTIDE SEQUENCE [LARGE SCALE GENOMIC DNA]</scope>
    <source>
        <strain evidence="10">EA-1</strain>
    </source>
</reference>
<feature type="binding site" evidence="6">
    <location>
        <position position="129"/>
    </location>
    <ligand>
        <name>Zn(2+)</name>
        <dbReference type="ChEBI" id="CHEBI:29105"/>
        <note>structural</note>
    </ligand>
</feature>
<dbReference type="InterPro" id="IPR006259">
    <property type="entry name" value="Adenyl_kin_sub"/>
</dbReference>
<comment type="subcellular location">
    <subcellularLocation>
        <location evidence="6 8">Cytoplasm</location>
    </subcellularLocation>
</comment>
<feature type="domain" description="Adenylate kinase active site lid" evidence="9">
    <location>
        <begin position="126"/>
        <end position="161"/>
    </location>
</feature>
<keyword evidence="6" id="KW-0862">Zinc</keyword>
<keyword evidence="2 6" id="KW-0545">Nucleotide biosynthesis</keyword>
<comment type="catalytic activity">
    <reaction evidence="6 8">
        <text>AMP + ATP = 2 ADP</text>
        <dbReference type="Rhea" id="RHEA:12973"/>
        <dbReference type="ChEBI" id="CHEBI:30616"/>
        <dbReference type="ChEBI" id="CHEBI:456215"/>
        <dbReference type="ChEBI" id="CHEBI:456216"/>
        <dbReference type="EC" id="2.7.4.3"/>
    </reaction>
</comment>
<feature type="binding site" evidence="6">
    <location>
        <position position="152"/>
    </location>
    <ligand>
        <name>Zn(2+)</name>
        <dbReference type="ChEBI" id="CHEBI:29105"/>
        <note>structural</note>
    </ligand>
</feature>
<evidence type="ECO:0000256" key="8">
    <source>
        <dbReference type="RuleBase" id="RU003331"/>
    </source>
</evidence>
<dbReference type="PANTHER" id="PTHR23359">
    <property type="entry name" value="NUCLEOTIDE KINASE"/>
    <property type="match status" value="1"/>
</dbReference>
<dbReference type="CDD" id="cd01428">
    <property type="entry name" value="ADK"/>
    <property type="match status" value="1"/>
</dbReference>
<gene>
    <name evidence="6 10" type="primary">adk</name>
    <name evidence="10" type="ORF">SSYRP_v1c02350</name>
</gene>
<dbReference type="NCBIfam" id="TIGR01351">
    <property type="entry name" value="adk"/>
    <property type="match status" value="1"/>
</dbReference>
<evidence type="ECO:0000256" key="4">
    <source>
        <dbReference type="ARBA" id="ARBA00022777"/>
    </source>
</evidence>
<evidence type="ECO:0000256" key="2">
    <source>
        <dbReference type="ARBA" id="ARBA00022727"/>
    </source>
</evidence>
<evidence type="ECO:0000259" key="9">
    <source>
        <dbReference type="Pfam" id="PF05191"/>
    </source>
</evidence>
<proteinExistence type="inferred from homology"/>
<organism evidence="10 11">
    <name type="scientific">Spiroplasma syrphidicola EA-1</name>
    <dbReference type="NCBI Taxonomy" id="1276229"/>
    <lineage>
        <taxon>Bacteria</taxon>
        <taxon>Bacillati</taxon>
        <taxon>Mycoplasmatota</taxon>
        <taxon>Mollicutes</taxon>
        <taxon>Entomoplasmatales</taxon>
        <taxon>Spiroplasmataceae</taxon>
        <taxon>Spiroplasma</taxon>
    </lineage>
</organism>
<protein>
    <recommendedName>
        <fullName evidence="6 8">Adenylate kinase</fullName>
        <shortName evidence="6">AK</shortName>
        <ecNumber evidence="6 8">2.7.4.3</ecNumber>
    </recommendedName>
    <alternativeName>
        <fullName evidence="6">ATP-AMP transphosphorylase</fullName>
    </alternativeName>
    <alternativeName>
        <fullName evidence="6">ATP:AMP phosphotransferase</fullName>
    </alternativeName>
    <alternativeName>
        <fullName evidence="6">Adenylate monophosphate kinase</fullName>
    </alternativeName>
</protein>
<name>R4UKN4_9MOLU</name>
<dbReference type="eggNOG" id="COG0563">
    <property type="taxonomic scope" value="Bacteria"/>
</dbReference>
<evidence type="ECO:0000256" key="6">
    <source>
        <dbReference type="HAMAP-Rule" id="MF_00235"/>
    </source>
</evidence>
<evidence type="ECO:0000256" key="3">
    <source>
        <dbReference type="ARBA" id="ARBA00022741"/>
    </source>
</evidence>
<dbReference type="HAMAP" id="MF_00235">
    <property type="entry name" value="Adenylate_kinase_Adk"/>
    <property type="match status" value="1"/>
</dbReference>
<evidence type="ECO:0000313" key="11">
    <source>
        <dbReference type="Proteomes" id="UP000013963"/>
    </source>
</evidence>
<keyword evidence="6" id="KW-0479">Metal-binding</keyword>
<dbReference type="GO" id="GO:0008270">
    <property type="term" value="F:zinc ion binding"/>
    <property type="evidence" value="ECO:0007669"/>
    <property type="project" value="UniProtKB-UniRule"/>
</dbReference>
<dbReference type="RefSeq" id="WP_016340484.1">
    <property type="nucleotide sequence ID" value="NC_021284.1"/>
</dbReference>
<feature type="binding site" evidence="6">
    <location>
        <position position="149"/>
    </location>
    <ligand>
        <name>Zn(2+)</name>
        <dbReference type="ChEBI" id="CHEBI:29105"/>
        <note>structural</note>
    </ligand>
</feature>
<dbReference type="GO" id="GO:0004017">
    <property type="term" value="F:AMP kinase activity"/>
    <property type="evidence" value="ECO:0007669"/>
    <property type="project" value="UniProtKB-UniRule"/>
</dbReference>
<accession>R4UKN4</accession>
<feature type="binding site" evidence="6">
    <location>
        <position position="91"/>
    </location>
    <ligand>
        <name>AMP</name>
        <dbReference type="ChEBI" id="CHEBI:456215"/>
    </ligand>
</feature>
<dbReference type="NCBIfam" id="NF011100">
    <property type="entry name" value="PRK14527.1"/>
    <property type="match status" value="1"/>
</dbReference>
<feature type="binding site" evidence="6">
    <location>
        <position position="159"/>
    </location>
    <ligand>
        <name>AMP</name>
        <dbReference type="ChEBI" id="CHEBI:456215"/>
    </ligand>
</feature>
<feature type="binding site" evidence="6">
    <location>
        <begin position="11"/>
        <end position="16"/>
    </location>
    <ligand>
        <name>ATP</name>
        <dbReference type="ChEBI" id="CHEBI:30616"/>
    </ligand>
</feature>
<dbReference type="OrthoDB" id="9805030at2"/>
<dbReference type="Proteomes" id="UP000013963">
    <property type="component" value="Chromosome"/>
</dbReference>
<dbReference type="AlphaFoldDB" id="R4UKN4"/>
<feature type="binding site" evidence="6">
    <location>
        <position position="37"/>
    </location>
    <ligand>
        <name>AMP</name>
        <dbReference type="ChEBI" id="CHEBI:456215"/>
    </ligand>
</feature>
<dbReference type="NCBIfam" id="NF001381">
    <property type="entry name" value="PRK00279.1-3"/>
    <property type="match status" value="1"/>
</dbReference>
<comment type="subunit">
    <text evidence="6 8">Monomer.</text>
</comment>
<dbReference type="Pfam" id="PF00406">
    <property type="entry name" value="ADK"/>
    <property type="match status" value="1"/>
</dbReference>
<evidence type="ECO:0000256" key="5">
    <source>
        <dbReference type="ARBA" id="ARBA00022840"/>
    </source>
</evidence>
<feature type="binding site" evidence="6">
    <location>
        <begin position="58"/>
        <end position="60"/>
    </location>
    <ligand>
        <name>AMP</name>
        <dbReference type="ChEBI" id="CHEBI:456215"/>
    </ligand>
</feature>
<feature type="binding site" evidence="6">
    <location>
        <begin position="135"/>
        <end position="136"/>
    </location>
    <ligand>
        <name>ATP</name>
        <dbReference type="ChEBI" id="CHEBI:30616"/>
    </ligand>
</feature>
<feature type="region of interest" description="LID" evidence="6">
    <location>
        <begin position="125"/>
        <end position="162"/>
    </location>
</feature>
<comment type="function">
    <text evidence="6">Catalyzes the reversible transfer of the terminal phosphate group between ATP and AMP. Plays an important role in cellular energy homeostasis and in adenine nucleotide metabolism.</text>
</comment>
<dbReference type="Gene3D" id="3.40.50.300">
    <property type="entry name" value="P-loop containing nucleotide triphosphate hydrolases"/>
    <property type="match status" value="1"/>
</dbReference>
<dbReference type="InterPro" id="IPR033690">
    <property type="entry name" value="Adenylat_kinase_CS"/>
</dbReference>
<evidence type="ECO:0000256" key="1">
    <source>
        <dbReference type="ARBA" id="ARBA00022679"/>
    </source>
</evidence>
<dbReference type="Pfam" id="PF05191">
    <property type="entry name" value="ADK_lid"/>
    <property type="match status" value="1"/>
</dbReference>
<keyword evidence="3 6" id="KW-0547">Nucleotide-binding</keyword>
<feature type="binding site" evidence="6">
    <location>
        <position position="132"/>
    </location>
    <ligand>
        <name>Zn(2+)</name>
        <dbReference type="ChEBI" id="CHEBI:29105"/>
        <note>structural</note>
    </ligand>
</feature>
<dbReference type="InterPro" id="IPR007862">
    <property type="entry name" value="Adenylate_kinase_lid-dom"/>
</dbReference>
<keyword evidence="6" id="KW-0963">Cytoplasm</keyword>